<dbReference type="EC" id="2.2.1.9" evidence="6"/>
<keyword evidence="5 6" id="KW-0464">Manganese</keyword>
<dbReference type="PANTHER" id="PTHR42916:SF1">
    <property type="entry name" value="PROTEIN PHYLLO, CHLOROPLASTIC"/>
    <property type="match status" value="1"/>
</dbReference>
<comment type="similarity">
    <text evidence="6">Belongs to the TPP enzyme family. MenD subfamily.</text>
</comment>
<dbReference type="EMBL" id="WPCU01000004">
    <property type="protein sequence ID" value="MVA75515.1"/>
    <property type="molecule type" value="Genomic_DNA"/>
</dbReference>
<name>A0A6A9UUU7_9ACTN</name>
<comment type="cofactor">
    <cofactor evidence="6">
        <name>Mg(2+)</name>
        <dbReference type="ChEBI" id="CHEBI:18420"/>
    </cofactor>
    <cofactor evidence="6">
        <name>Mn(2+)</name>
        <dbReference type="ChEBI" id="CHEBI:29035"/>
    </cofactor>
</comment>
<evidence type="ECO:0000256" key="3">
    <source>
        <dbReference type="ARBA" id="ARBA00022842"/>
    </source>
</evidence>
<dbReference type="Gene3D" id="3.40.50.970">
    <property type="match status" value="2"/>
</dbReference>
<dbReference type="GO" id="GO:0070204">
    <property type="term" value="F:2-succinyl-5-enolpyruvyl-6-hydroxy-3-cyclohexene-1-carboxylic-acid synthase activity"/>
    <property type="evidence" value="ECO:0007669"/>
    <property type="project" value="UniProtKB-UniRule"/>
</dbReference>
<comment type="pathway">
    <text evidence="6">Quinol/quinone metabolism; menaquinone biosynthesis.</text>
</comment>
<gene>
    <name evidence="6 8" type="primary">menD</name>
    <name evidence="8" type="ORF">GC722_05660</name>
</gene>
<dbReference type="RefSeq" id="WP_156608629.1">
    <property type="nucleotide sequence ID" value="NZ_WPCU01000004.1"/>
</dbReference>
<dbReference type="GO" id="GO:0030976">
    <property type="term" value="F:thiamine pyrophosphate binding"/>
    <property type="evidence" value="ECO:0007669"/>
    <property type="project" value="UniProtKB-UniRule"/>
</dbReference>
<dbReference type="Gene3D" id="3.40.50.1220">
    <property type="entry name" value="TPP-binding domain"/>
    <property type="match status" value="1"/>
</dbReference>
<dbReference type="InterPro" id="IPR004433">
    <property type="entry name" value="MenaQ_synth_MenD"/>
</dbReference>
<comment type="catalytic activity">
    <reaction evidence="6">
        <text>isochorismate + 2-oxoglutarate + H(+) = 5-enolpyruvoyl-6-hydroxy-2-succinyl-cyclohex-3-ene-1-carboxylate + CO2</text>
        <dbReference type="Rhea" id="RHEA:25593"/>
        <dbReference type="ChEBI" id="CHEBI:15378"/>
        <dbReference type="ChEBI" id="CHEBI:16526"/>
        <dbReference type="ChEBI" id="CHEBI:16810"/>
        <dbReference type="ChEBI" id="CHEBI:29780"/>
        <dbReference type="ChEBI" id="CHEBI:58818"/>
        <dbReference type="EC" id="2.2.1.9"/>
    </reaction>
</comment>
<feature type="domain" description="Thiamine pyrophosphate enzyme N-terminal TPP-binding" evidence="7">
    <location>
        <begin position="12"/>
        <end position="127"/>
    </location>
</feature>
<evidence type="ECO:0000256" key="4">
    <source>
        <dbReference type="ARBA" id="ARBA00023052"/>
    </source>
</evidence>
<dbReference type="AlphaFoldDB" id="A0A6A9UUU7"/>
<evidence type="ECO:0000313" key="8">
    <source>
        <dbReference type="EMBL" id="MVA75515.1"/>
    </source>
</evidence>
<keyword evidence="1 6" id="KW-0808">Transferase</keyword>
<keyword evidence="6" id="KW-0474">Menaquinone biosynthesis</keyword>
<keyword evidence="9" id="KW-1185">Reference proteome</keyword>
<dbReference type="GO" id="GO:0030145">
    <property type="term" value="F:manganese ion binding"/>
    <property type="evidence" value="ECO:0007669"/>
    <property type="project" value="UniProtKB-UniRule"/>
</dbReference>
<dbReference type="UniPathway" id="UPA01057">
    <property type="reaction ID" value="UER00164"/>
</dbReference>
<comment type="subunit">
    <text evidence="6">Homodimer.</text>
</comment>
<organism evidence="8 9">
    <name type="scientific">Auraticoccus cholistanensis</name>
    <dbReference type="NCBI Taxonomy" id="2656650"/>
    <lineage>
        <taxon>Bacteria</taxon>
        <taxon>Bacillati</taxon>
        <taxon>Actinomycetota</taxon>
        <taxon>Actinomycetes</taxon>
        <taxon>Propionibacteriales</taxon>
        <taxon>Propionibacteriaceae</taxon>
        <taxon>Auraticoccus</taxon>
    </lineage>
</organism>
<comment type="caution">
    <text evidence="8">The sequence shown here is derived from an EMBL/GenBank/DDBJ whole genome shotgun (WGS) entry which is preliminary data.</text>
</comment>
<dbReference type="InterPro" id="IPR012001">
    <property type="entry name" value="Thiamin_PyroP_enz_TPP-bd_dom"/>
</dbReference>
<accession>A0A6A9UUU7</accession>
<dbReference type="Proteomes" id="UP000435304">
    <property type="component" value="Unassembled WGS sequence"/>
</dbReference>
<dbReference type="CDD" id="cd07037">
    <property type="entry name" value="TPP_PYR_MenD"/>
    <property type="match status" value="1"/>
</dbReference>
<evidence type="ECO:0000259" key="7">
    <source>
        <dbReference type="Pfam" id="PF02776"/>
    </source>
</evidence>
<proteinExistence type="inferred from homology"/>
<reference evidence="8 9" key="1">
    <citation type="submission" date="2019-12" db="EMBL/GenBank/DDBJ databases">
        <title>Auraticoccus cholistani sp. nov., an actinomycete isolated from soil of Cholistan desert.</title>
        <authorList>
            <person name="Cheema M.T."/>
        </authorList>
    </citation>
    <scope>NUCLEOTIDE SEQUENCE [LARGE SCALE GENOMIC DNA]</scope>
    <source>
        <strain evidence="8 9">F435</strain>
    </source>
</reference>
<evidence type="ECO:0000256" key="1">
    <source>
        <dbReference type="ARBA" id="ARBA00022679"/>
    </source>
</evidence>
<protein>
    <recommendedName>
        <fullName evidence="6">2-succinyl-5-enolpyruvyl-6-hydroxy-3-cyclohexene-1-carboxylate synthase</fullName>
        <shortName evidence="6">SEPHCHC synthase</shortName>
        <ecNumber evidence="6">2.2.1.9</ecNumber>
    </recommendedName>
    <alternativeName>
        <fullName evidence="6">Menaquinone biosynthesis protein MenD</fullName>
    </alternativeName>
</protein>
<dbReference type="NCBIfam" id="TIGR00173">
    <property type="entry name" value="menD"/>
    <property type="match status" value="1"/>
</dbReference>
<dbReference type="GO" id="GO:0000287">
    <property type="term" value="F:magnesium ion binding"/>
    <property type="evidence" value="ECO:0007669"/>
    <property type="project" value="UniProtKB-UniRule"/>
</dbReference>
<dbReference type="UniPathway" id="UPA00079"/>
<dbReference type="CDD" id="cd02009">
    <property type="entry name" value="TPP_SHCHC_synthase"/>
    <property type="match status" value="1"/>
</dbReference>
<dbReference type="SUPFAM" id="SSF52518">
    <property type="entry name" value="Thiamin diphosphate-binding fold (THDP-binding)"/>
    <property type="match status" value="2"/>
</dbReference>
<dbReference type="Pfam" id="PF02776">
    <property type="entry name" value="TPP_enzyme_N"/>
    <property type="match status" value="1"/>
</dbReference>
<keyword evidence="3 6" id="KW-0460">Magnesium</keyword>
<keyword evidence="2 6" id="KW-0479">Metal-binding</keyword>
<dbReference type="GO" id="GO:0009234">
    <property type="term" value="P:menaquinone biosynthetic process"/>
    <property type="evidence" value="ECO:0007669"/>
    <property type="project" value="UniProtKB-UniRule"/>
</dbReference>
<sequence length="543" mass="56387">MAEQQVPSVSAALAVVEELVAGGVVEAVVSPGSRSAPLAYALEAAERGGLLRLHVRIDERSAAWTALGLARATGRAVVVVTTSGTAVANLHPAVLEADAAHVPLVVVSADRPAALVDTGANQTTRQVGMFAEAVRSSARMDAASPDALRAAVRRLLVAATGVRTGTPGPVHLNLELADPLVPAQPLAAVERVPAGWQVSRPEHPPAPLPADAGTVVLVGDADPATGAAARALAERGRVPLLSEPSGNARVGECAVAGYRLLLPGPLGQRITRVLCLGHPTLSRPVSRLLARHDVEVVVVGGGDRWPDPGHRVSRVLGAVELEPGPEGWLQEWLTADRELGARLAAELAARDGLTGPGLAAEVATSLRADDVWLLGSSSTVRDADLAPVWRSTGPQVHANRGLAGIDGTVSTAVGLALGTGRGVTALLGDLTWLHDANGLLIGPGEPRPDVRFVVANDRGGAIFATLEQGRDELAGSFERLFATPHRVDLAALAAAHGVVHRPVGSVAELRELLSRRIRGLELVEVRLDRSGRRELDERIRALA</sequence>
<evidence type="ECO:0000256" key="2">
    <source>
        <dbReference type="ARBA" id="ARBA00022723"/>
    </source>
</evidence>
<dbReference type="PIRSF" id="PIRSF004983">
    <property type="entry name" value="MenD"/>
    <property type="match status" value="1"/>
</dbReference>
<dbReference type="InterPro" id="IPR029061">
    <property type="entry name" value="THDP-binding"/>
</dbReference>
<evidence type="ECO:0000313" key="9">
    <source>
        <dbReference type="Proteomes" id="UP000435304"/>
    </source>
</evidence>
<dbReference type="PANTHER" id="PTHR42916">
    <property type="entry name" value="2-SUCCINYL-5-ENOLPYRUVYL-6-HYDROXY-3-CYCLOHEXENE-1-CARBOXYLATE SYNTHASE"/>
    <property type="match status" value="1"/>
</dbReference>
<keyword evidence="4 6" id="KW-0786">Thiamine pyrophosphate</keyword>
<evidence type="ECO:0000256" key="6">
    <source>
        <dbReference type="HAMAP-Rule" id="MF_01659"/>
    </source>
</evidence>
<evidence type="ECO:0000256" key="5">
    <source>
        <dbReference type="ARBA" id="ARBA00023211"/>
    </source>
</evidence>
<comment type="function">
    <text evidence="6">Catalyzes the thiamine diphosphate-dependent decarboxylation of 2-oxoglutarate and the subsequent addition of the resulting succinic semialdehyde-thiamine pyrophosphate anion to isochorismate to yield 2-succinyl-5-enolpyruvyl-6-hydroxy-3-cyclohexene-1-carboxylate (SEPHCHC).</text>
</comment>
<comment type="cofactor">
    <cofactor evidence="6">
        <name>thiamine diphosphate</name>
        <dbReference type="ChEBI" id="CHEBI:58937"/>
    </cofactor>
    <text evidence="6">Binds 1 thiamine pyrophosphate per subunit.</text>
</comment>
<comment type="pathway">
    <text evidence="6">Quinol/quinone metabolism; 1,4-dihydroxy-2-naphthoate biosynthesis; 1,4-dihydroxy-2-naphthoate from chorismate: step 2/7.</text>
</comment>
<dbReference type="HAMAP" id="MF_01659">
    <property type="entry name" value="MenD"/>
    <property type="match status" value="1"/>
</dbReference>